<gene>
    <name evidence="1" type="ORF">D7Z54_33815</name>
</gene>
<comment type="caution">
    <text evidence="1">The sequence shown here is derived from an EMBL/GenBank/DDBJ whole genome shotgun (WGS) entry which is preliminary data.</text>
</comment>
<dbReference type="EMBL" id="RBVX01000113">
    <property type="protein sequence ID" value="RSL28956.1"/>
    <property type="molecule type" value="Genomic_DNA"/>
</dbReference>
<sequence length="106" mass="11614">MSGSNAGYMLLSKVVDEDRLDILRKYGIDRTHFGTAGEQRAYDFVQSYAEQNGQAPSYAAVAGAVPEFDEHYIPDVSDAYEWLAGQVKDSAGKADLVSLFDDDIAK</sequence>
<organism evidence="1 2">
    <name type="scientific">Salibacterium salarium</name>
    <dbReference type="NCBI Taxonomy" id="284579"/>
    <lineage>
        <taxon>Bacteria</taxon>
        <taxon>Bacillati</taxon>
        <taxon>Bacillota</taxon>
        <taxon>Bacilli</taxon>
        <taxon>Bacillales</taxon>
        <taxon>Bacillaceae</taxon>
    </lineage>
</organism>
<keyword evidence="2" id="KW-1185">Reference proteome</keyword>
<name>A0A3R9QM98_9BACI</name>
<reference evidence="1 2" key="1">
    <citation type="submission" date="2018-10" db="EMBL/GenBank/DDBJ databases">
        <title>Draft genome sequence of Bacillus salarius IM0101, isolated from a hypersaline soil in Inner Mongolia, China.</title>
        <authorList>
            <person name="Yamprayoonswat W."/>
            <person name="Boonvisut S."/>
            <person name="Jumpathong W."/>
            <person name="Sittihan S."/>
            <person name="Ruangsuj P."/>
            <person name="Wanthongcharoen S."/>
            <person name="Thongpramul N."/>
            <person name="Pimmason S."/>
            <person name="Yu B."/>
            <person name="Yasawong M."/>
        </authorList>
    </citation>
    <scope>NUCLEOTIDE SEQUENCE [LARGE SCALE GENOMIC DNA]</scope>
    <source>
        <strain evidence="1 2">IM0101</strain>
    </source>
</reference>
<proteinExistence type="predicted"/>
<dbReference type="Proteomes" id="UP000275076">
    <property type="component" value="Unassembled WGS sequence"/>
</dbReference>
<dbReference type="AlphaFoldDB" id="A0A3R9QM98"/>
<feature type="non-terminal residue" evidence="1">
    <location>
        <position position="106"/>
    </location>
</feature>
<protein>
    <submittedName>
        <fullName evidence="1">Uncharacterized protein</fullName>
    </submittedName>
</protein>
<evidence type="ECO:0000313" key="1">
    <source>
        <dbReference type="EMBL" id="RSL28956.1"/>
    </source>
</evidence>
<evidence type="ECO:0000313" key="2">
    <source>
        <dbReference type="Proteomes" id="UP000275076"/>
    </source>
</evidence>
<accession>A0A3R9QM98</accession>